<evidence type="ECO:0000256" key="4">
    <source>
        <dbReference type="ARBA" id="ARBA00022777"/>
    </source>
</evidence>
<dbReference type="GO" id="GO:0000160">
    <property type="term" value="P:phosphorelay signal transduction system"/>
    <property type="evidence" value="ECO:0007669"/>
    <property type="project" value="UniProtKB-KW"/>
</dbReference>
<proteinExistence type="predicted"/>
<evidence type="ECO:0000256" key="2">
    <source>
        <dbReference type="ARBA" id="ARBA00012438"/>
    </source>
</evidence>
<evidence type="ECO:0000313" key="8">
    <source>
        <dbReference type="EMBL" id="XDO98580.1"/>
    </source>
</evidence>
<dbReference type="EC" id="2.7.13.3" evidence="2"/>
<dbReference type="InterPro" id="IPR003594">
    <property type="entry name" value="HATPase_dom"/>
</dbReference>
<dbReference type="PANTHER" id="PTHR24421">
    <property type="entry name" value="NITRATE/NITRITE SENSOR PROTEIN NARX-RELATED"/>
    <property type="match status" value="1"/>
</dbReference>
<dbReference type="Gene3D" id="3.30.565.10">
    <property type="entry name" value="Histidine kinase-like ATPase, C-terminal domain"/>
    <property type="match status" value="1"/>
</dbReference>
<dbReference type="GO" id="GO:0005524">
    <property type="term" value="F:ATP binding"/>
    <property type="evidence" value="ECO:0007669"/>
    <property type="project" value="UniProtKB-KW"/>
</dbReference>
<dbReference type="SUPFAM" id="SSF55874">
    <property type="entry name" value="ATPase domain of HSP90 chaperone/DNA topoisomerase II/histidine kinase"/>
    <property type="match status" value="1"/>
</dbReference>
<feature type="domain" description="Histidine kinase/HSP90-like ATPase" evidence="7">
    <location>
        <begin position="539"/>
        <end position="630"/>
    </location>
</feature>
<evidence type="ECO:0000256" key="5">
    <source>
        <dbReference type="ARBA" id="ARBA00023012"/>
    </source>
</evidence>
<feature type="transmembrane region" description="Helical" evidence="6">
    <location>
        <begin position="229"/>
        <end position="248"/>
    </location>
</feature>
<feature type="transmembrane region" description="Helical" evidence="6">
    <location>
        <begin position="260"/>
        <end position="279"/>
    </location>
</feature>
<dbReference type="GO" id="GO:0004673">
    <property type="term" value="F:protein histidine kinase activity"/>
    <property type="evidence" value="ECO:0007669"/>
    <property type="project" value="UniProtKB-EC"/>
</dbReference>
<dbReference type="RefSeq" id="WP_369062455.1">
    <property type="nucleotide sequence ID" value="NZ_CP158375.1"/>
</dbReference>
<evidence type="ECO:0000259" key="7">
    <source>
        <dbReference type="SMART" id="SM00387"/>
    </source>
</evidence>
<keyword evidence="8" id="KW-0547">Nucleotide-binding</keyword>
<dbReference type="Pfam" id="PF02518">
    <property type="entry name" value="HATPase_c"/>
    <property type="match status" value="1"/>
</dbReference>
<evidence type="ECO:0000256" key="1">
    <source>
        <dbReference type="ARBA" id="ARBA00000085"/>
    </source>
</evidence>
<organism evidence="8">
    <name type="scientific">Caulobacter sp. 73W</name>
    <dbReference type="NCBI Taxonomy" id="3161137"/>
    <lineage>
        <taxon>Bacteria</taxon>
        <taxon>Pseudomonadati</taxon>
        <taxon>Pseudomonadota</taxon>
        <taxon>Alphaproteobacteria</taxon>
        <taxon>Caulobacterales</taxon>
        <taxon>Caulobacteraceae</taxon>
        <taxon>Caulobacter</taxon>
    </lineage>
</organism>
<reference evidence="8" key="1">
    <citation type="submission" date="2024-06" db="EMBL/GenBank/DDBJ databases">
        <title>Caulobacter inopinatus, sp. nov.</title>
        <authorList>
            <person name="Donachie S.P."/>
        </authorList>
    </citation>
    <scope>NUCLEOTIDE SEQUENCE</scope>
    <source>
        <strain evidence="8">73W</strain>
    </source>
</reference>
<keyword evidence="6" id="KW-1133">Transmembrane helix</keyword>
<dbReference type="AlphaFoldDB" id="A0AB39KY44"/>
<dbReference type="EMBL" id="CP158375">
    <property type="protein sequence ID" value="XDO98580.1"/>
    <property type="molecule type" value="Genomic_DNA"/>
</dbReference>
<comment type="catalytic activity">
    <reaction evidence="1">
        <text>ATP + protein L-histidine = ADP + protein N-phospho-L-histidine.</text>
        <dbReference type="EC" id="2.7.13.3"/>
    </reaction>
</comment>
<feature type="transmembrane region" description="Helical" evidence="6">
    <location>
        <begin position="377"/>
        <end position="396"/>
    </location>
</feature>
<evidence type="ECO:0000256" key="3">
    <source>
        <dbReference type="ARBA" id="ARBA00022679"/>
    </source>
</evidence>
<protein>
    <recommendedName>
        <fullName evidence="2">histidine kinase</fullName>
        <ecNumber evidence="2">2.7.13.3</ecNumber>
    </recommendedName>
</protein>
<keyword evidence="8" id="KW-0067">ATP-binding</keyword>
<feature type="transmembrane region" description="Helical" evidence="6">
    <location>
        <begin position="346"/>
        <end position="365"/>
    </location>
</feature>
<dbReference type="InterPro" id="IPR036890">
    <property type="entry name" value="HATPase_C_sf"/>
</dbReference>
<sequence>MVFFRARWFPWGAFAVLGLVLLGIALVSQARARGERITTARLTSTPTTGYQLPPGAEPPGLWQGRLIDLPFAPKPFSAPGPGASIERMPTQVGWYWLKAPSMQDEDRQLYLYIPRRKSDGTLAVYADGQLIHQAHANLQWNGSNQPLLIALPHTAESEAPKSISIRLQHVRVIGGALSSVWVGDYWQLAPRYALRYFFQVQLPSFSAVAFLVTGVFGLFLWFGRRNERIYLLYFAMSAACFARMLHIFMGARPMILSDDWFGWLTVVSPYWMILTTHLFIEELHERREPILTWTMVFIAAGWTVATLPGLLDPGLISVPIYTNLLAVGLVGAINAIVKSSRAGSRVSAMMGVWCLLTIAAGVYDLCLQQNLLNIENVYLTNFAGVGFTLLSWYIMYGRYGEALETATRAKTELANKLAQREAELTASHAQLREIEHRELLHKERQRLMQDMHDGLGSSLVTALRAFENDRAADIDAVAILHGCIDDLKLTINSMEPVETDLLLLLATLRFRLQPRLEASGVKLIWRASEIPPLEWLDQRHALHILRILQEAFANILKHAGARQISLMIHTQDDRVLVRVQDDGKGFDPAAPSTGRGLANQLSRAEAIGGTIFWEPSSKGSCLVLSLPVKKPQRVAVSS</sequence>
<dbReference type="PANTHER" id="PTHR24421:SF10">
    <property type="entry name" value="NITRATE_NITRITE SENSOR PROTEIN NARQ"/>
    <property type="match status" value="1"/>
</dbReference>
<feature type="transmembrane region" description="Helical" evidence="6">
    <location>
        <begin position="291"/>
        <end position="310"/>
    </location>
</feature>
<keyword evidence="3" id="KW-0808">Transferase</keyword>
<dbReference type="CDD" id="cd16917">
    <property type="entry name" value="HATPase_UhpB-NarQ-NarX-like"/>
    <property type="match status" value="1"/>
</dbReference>
<dbReference type="SMART" id="SM00387">
    <property type="entry name" value="HATPase_c"/>
    <property type="match status" value="1"/>
</dbReference>
<keyword evidence="6" id="KW-0472">Membrane</keyword>
<feature type="transmembrane region" description="Helical" evidence="6">
    <location>
        <begin position="316"/>
        <end position="337"/>
    </location>
</feature>
<name>A0AB39KY44_9CAUL</name>
<gene>
    <name evidence="8" type="ORF">ABOZ73_09230</name>
</gene>
<accession>A0AB39KY44</accession>
<dbReference type="InterPro" id="IPR050482">
    <property type="entry name" value="Sensor_HK_TwoCompSys"/>
</dbReference>
<evidence type="ECO:0000256" key="6">
    <source>
        <dbReference type="SAM" id="Phobius"/>
    </source>
</evidence>
<keyword evidence="4" id="KW-0418">Kinase</keyword>
<feature type="transmembrane region" description="Helical" evidence="6">
    <location>
        <begin position="202"/>
        <end position="222"/>
    </location>
</feature>
<keyword evidence="5" id="KW-0902">Two-component regulatory system</keyword>
<keyword evidence="6" id="KW-0812">Transmembrane</keyword>